<evidence type="ECO:0000313" key="1">
    <source>
        <dbReference type="EMBL" id="AXB41451.1"/>
    </source>
</evidence>
<evidence type="ECO:0000313" key="2">
    <source>
        <dbReference type="Proteomes" id="UP000250434"/>
    </source>
</evidence>
<dbReference type="AlphaFoldDB" id="A0A344L077"/>
<reference evidence="1 2" key="1">
    <citation type="submission" date="2016-04" db="EMBL/GenBank/DDBJ databases">
        <title>Complete genome sequence and analysis of deep-sea sediment isolate, Amycolatopsis sp. WP1.</title>
        <authorList>
            <person name="Wang H."/>
            <person name="Chen S."/>
            <person name="Wu Q."/>
        </authorList>
    </citation>
    <scope>NUCLEOTIDE SEQUENCE [LARGE SCALE GENOMIC DNA]</scope>
    <source>
        <strain evidence="1 2">WP1</strain>
    </source>
</reference>
<protein>
    <submittedName>
        <fullName evidence="1">Uncharacterized protein</fullName>
    </submittedName>
</protein>
<proteinExistence type="predicted"/>
<name>A0A344L077_9PSEU</name>
<sequence>MATGARVIEAWSSGSPGTQVITVQCLGKRSDGSPDRTGIGPEPPHLVAPAARNLADRQPGQTPRLLNIDATLGFDHACRARALFGGSGGGYFSRASFNFSAIVSNPSFRW</sequence>
<dbReference type="RefSeq" id="WP_162788236.1">
    <property type="nucleotide sequence ID" value="NZ_CP015163.1"/>
</dbReference>
<gene>
    <name evidence="1" type="ORF">A4R43_02020</name>
</gene>
<organism evidence="1 2">
    <name type="scientific">Amycolatopsis albispora</name>
    <dbReference type="NCBI Taxonomy" id="1804986"/>
    <lineage>
        <taxon>Bacteria</taxon>
        <taxon>Bacillati</taxon>
        <taxon>Actinomycetota</taxon>
        <taxon>Actinomycetes</taxon>
        <taxon>Pseudonocardiales</taxon>
        <taxon>Pseudonocardiaceae</taxon>
        <taxon>Amycolatopsis</taxon>
    </lineage>
</organism>
<keyword evidence="2" id="KW-1185">Reference proteome</keyword>
<dbReference type="KEGG" id="aab:A4R43_02020"/>
<dbReference type="EMBL" id="CP015163">
    <property type="protein sequence ID" value="AXB41451.1"/>
    <property type="molecule type" value="Genomic_DNA"/>
</dbReference>
<dbReference type="Proteomes" id="UP000250434">
    <property type="component" value="Chromosome"/>
</dbReference>
<accession>A0A344L077</accession>